<sequence length="583" mass="65970">MFAKLLFKYIAFYKARRSLALGCSPRLIAGYMAQQRLLGESQSTAPALLVMGEETVKREEQPHGYNFKGVPKPDENGHRLVTLDRVWQLDDILVTSQPKDLCFSFALFKLLRCRFAKYTVSESGFMKAHNFFKDMLLQGDDSERVFRVVADELALIYYYYHSSLPIFYSSHLLLPIFTIAISLYNIGYCLFLMIFISRLLMNGAYNKIFCSFVCFKYNITDYAESGDTTVEYNSSTYYTDVVPAFLVLAALIFAETRDIVFYICSTWTKVALICNYVNRPSWQRCPAAQKCIAFVLQHFRCTMAGNNWGDNMKQFSILELHPKKFRFQLHKWKENSKIPSEVKAAIFETLKRKNLTTDLEGNLKVIRPPSSLFSSWAADHTGDSFLSAPDGKGAAYTILVWHIATTVFEIRRQAPPSSSDPHAIAATHLSHYCAYLVAFCPELLPSDEQWCKKMYMDVEKDAKRILKAVKGRKKQTGSHDQLCQLLTEDSSHEVLRNGARLGMQLADSATMGWEDLSRFWSEMILYVAPSENLDGHAQAIARGGELITLLWAMLAHAGILGRLDATAGDSDKAVTDTDGCAEV</sequence>
<comment type="caution">
    <text evidence="3">The sequence shown here is derived from an EMBL/GenBank/DDBJ whole genome shotgun (WGS) entry which is preliminary data.</text>
</comment>
<dbReference type="PANTHER" id="PTHR31325">
    <property type="entry name" value="OS01G0798800 PROTEIN-RELATED"/>
    <property type="match status" value="1"/>
</dbReference>
<dbReference type="InterPro" id="IPR025315">
    <property type="entry name" value="DUF4220"/>
</dbReference>
<keyword evidence="1" id="KW-0812">Transmembrane</keyword>
<dbReference type="EMBL" id="JACEFO010002900">
    <property type="protein sequence ID" value="KAF8646420.1"/>
    <property type="molecule type" value="Genomic_DNA"/>
</dbReference>
<accession>A0A835DX51</accession>
<organism evidence="3 4">
    <name type="scientific">Digitaria exilis</name>
    <dbReference type="NCBI Taxonomy" id="1010633"/>
    <lineage>
        <taxon>Eukaryota</taxon>
        <taxon>Viridiplantae</taxon>
        <taxon>Streptophyta</taxon>
        <taxon>Embryophyta</taxon>
        <taxon>Tracheophyta</taxon>
        <taxon>Spermatophyta</taxon>
        <taxon>Magnoliopsida</taxon>
        <taxon>Liliopsida</taxon>
        <taxon>Poales</taxon>
        <taxon>Poaceae</taxon>
        <taxon>PACMAD clade</taxon>
        <taxon>Panicoideae</taxon>
        <taxon>Panicodae</taxon>
        <taxon>Paniceae</taxon>
        <taxon>Anthephorinae</taxon>
        <taxon>Digitaria</taxon>
    </lineage>
</organism>
<evidence type="ECO:0000313" key="4">
    <source>
        <dbReference type="Proteomes" id="UP000636709"/>
    </source>
</evidence>
<dbReference type="OrthoDB" id="677977at2759"/>
<protein>
    <recommendedName>
        <fullName evidence="2">DUF4220 domain-containing protein</fullName>
    </recommendedName>
</protein>
<dbReference type="Proteomes" id="UP000636709">
    <property type="component" value="Unassembled WGS sequence"/>
</dbReference>
<dbReference type="InterPro" id="IPR007658">
    <property type="entry name" value="DUF594"/>
</dbReference>
<evidence type="ECO:0000256" key="1">
    <source>
        <dbReference type="SAM" id="Phobius"/>
    </source>
</evidence>
<evidence type="ECO:0000259" key="2">
    <source>
        <dbReference type="Pfam" id="PF13968"/>
    </source>
</evidence>
<feature type="domain" description="DUF4220" evidence="2">
    <location>
        <begin position="16"/>
        <end position="319"/>
    </location>
</feature>
<dbReference type="Pfam" id="PF13968">
    <property type="entry name" value="DUF4220"/>
    <property type="match status" value="1"/>
</dbReference>
<evidence type="ECO:0000313" key="3">
    <source>
        <dbReference type="EMBL" id="KAF8646420.1"/>
    </source>
</evidence>
<dbReference type="AlphaFoldDB" id="A0A835DX51"/>
<keyword evidence="1" id="KW-0472">Membrane</keyword>
<feature type="transmembrane region" description="Helical" evidence="1">
    <location>
        <begin position="172"/>
        <end position="196"/>
    </location>
</feature>
<gene>
    <name evidence="3" type="ORF">HU200_065864</name>
</gene>
<proteinExistence type="predicted"/>
<reference evidence="3" key="1">
    <citation type="submission" date="2020-07" db="EMBL/GenBank/DDBJ databases">
        <title>Genome sequence and genetic diversity analysis of an under-domesticated orphan crop, white fonio (Digitaria exilis).</title>
        <authorList>
            <person name="Bennetzen J.L."/>
            <person name="Chen S."/>
            <person name="Ma X."/>
            <person name="Wang X."/>
            <person name="Yssel A.E.J."/>
            <person name="Chaluvadi S.R."/>
            <person name="Johnson M."/>
            <person name="Gangashetty P."/>
            <person name="Hamidou F."/>
            <person name="Sanogo M.D."/>
            <person name="Zwaenepoel A."/>
            <person name="Wallace J."/>
            <person name="Van De Peer Y."/>
            <person name="Van Deynze A."/>
        </authorList>
    </citation>
    <scope>NUCLEOTIDE SEQUENCE</scope>
    <source>
        <tissue evidence="3">Leaves</tissue>
    </source>
</reference>
<dbReference type="Pfam" id="PF04578">
    <property type="entry name" value="DUF594"/>
    <property type="match status" value="1"/>
</dbReference>
<keyword evidence="1" id="KW-1133">Transmembrane helix</keyword>
<name>A0A835DX51_9POAL</name>
<keyword evidence="4" id="KW-1185">Reference proteome</keyword>